<sequence length="83" mass="9401">MGKVESDYGLLTSLRHSVFVIRLNYATNGENSRKQLSCSLNTFAKNNKAEVFEHMGGSKMNESRRITAFFLSRNQGFFMKGNS</sequence>
<organism evidence="1">
    <name type="scientific">Gallibacterium anatis</name>
    <dbReference type="NCBI Taxonomy" id="750"/>
    <lineage>
        <taxon>Bacteria</taxon>
        <taxon>Pseudomonadati</taxon>
        <taxon>Pseudomonadota</taxon>
        <taxon>Gammaproteobacteria</taxon>
        <taxon>Pasteurellales</taxon>
        <taxon>Pasteurellaceae</taxon>
        <taxon>Gallibacterium</taxon>
    </lineage>
</organism>
<name>A0A930UTD8_9PAST</name>
<evidence type="ECO:0000313" key="1">
    <source>
        <dbReference type="EMBL" id="MBF4102356.1"/>
    </source>
</evidence>
<dbReference type="AlphaFoldDB" id="A0A930UTD8"/>
<dbReference type="EMBL" id="JADION010000008">
    <property type="protein sequence ID" value="MBF4102356.1"/>
    <property type="molecule type" value="Genomic_DNA"/>
</dbReference>
<accession>A0A930UTD8</accession>
<reference evidence="1" key="1">
    <citation type="submission" date="2020-11" db="EMBL/GenBank/DDBJ databases">
        <title>Gallibacterium anatis 1637, full genome, WGS.</title>
        <authorList>
            <person name="Laishevtcev A.I."/>
            <person name="Yakimova E.A."/>
            <person name="Petkovich D."/>
            <person name="Stepanova T.V."/>
            <person name="Kalendr R.S."/>
            <person name="Rubalsky E.O."/>
            <person name="Zulkarneev E.R."/>
            <person name="Aleshkin A.V."/>
        </authorList>
    </citation>
    <scope>NUCLEOTIDE SEQUENCE</scope>
    <source>
        <strain evidence="1">1637</strain>
    </source>
</reference>
<gene>
    <name evidence="1" type="ORF">INT80_03760</name>
</gene>
<comment type="caution">
    <text evidence="1">The sequence shown here is derived from an EMBL/GenBank/DDBJ whole genome shotgun (WGS) entry which is preliminary data.</text>
</comment>
<protein>
    <submittedName>
        <fullName evidence="1">Uncharacterized protein</fullName>
    </submittedName>
</protein>
<proteinExistence type="predicted"/>